<evidence type="ECO:0000259" key="3">
    <source>
        <dbReference type="SMART" id="SM00944"/>
    </source>
</evidence>
<dbReference type="EMBL" id="BJTG01000009">
    <property type="protein sequence ID" value="GEJ58780.1"/>
    <property type="molecule type" value="Genomic_DNA"/>
</dbReference>
<evidence type="ECO:0000256" key="2">
    <source>
        <dbReference type="SAM" id="SignalP"/>
    </source>
</evidence>
<feature type="signal peptide" evidence="2">
    <location>
        <begin position="1"/>
        <end position="25"/>
    </location>
</feature>
<reference evidence="5" key="1">
    <citation type="journal article" date="2020" name="Appl. Environ. Microbiol.">
        <title>Diazotrophic Anaeromyxobacter Isolates from Soils.</title>
        <authorList>
            <person name="Masuda Y."/>
            <person name="Yamanaka H."/>
            <person name="Xu Z.X."/>
            <person name="Shiratori Y."/>
            <person name="Aono T."/>
            <person name="Amachi S."/>
            <person name="Senoo K."/>
            <person name="Itoh H."/>
        </authorList>
    </citation>
    <scope>NUCLEOTIDE SEQUENCE [LARGE SCALE GENOMIC DNA]</scope>
    <source>
        <strain evidence="5">R267</strain>
    </source>
</reference>
<keyword evidence="5" id="KW-1185">Reference proteome</keyword>
<sequence length="184" mass="19380">MAHPRILGILAAAALRLAPGGAARAAPPRTGSGSPADEVVAWLGASGFRVESRTGTRVSLSGTAGQVAAAFRTELRRYEQAGQLRMANATELDLRKRRHLVGPRSRVAPPNHQADPESTEPQWRAASYLPHPVPRRAAPPIPQRALQACMLPGAAACRGATASEPARPVATSADPSVRLMHSRS</sequence>
<comment type="caution">
    <text evidence="4">The sequence shown here is derived from an EMBL/GenBank/DDBJ whole genome shotgun (WGS) entry which is preliminary data.</text>
</comment>
<dbReference type="InterPro" id="IPR015366">
    <property type="entry name" value="S53_propep"/>
</dbReference>
<organism evidence="4 5">
    <name type="scientific">Anaeromyxobacter diazotrophicus</name>
    <dbReference type="NCBI Taxonomy" id="2590199"/>
    <lineage>
        <taxon>Bacteria</taxon>
        <taxon>Pseudomonadati</taxon>
        <taxon>Myxococcota</taxon>
        <taxon>Myxococcia</taxon>
        <taxon>Myxococcales</taxon>
        <taxon>Cystobacterineae</taxon>
        <taxon>Anaeromyxobacteraceae</taxon>
        <taxon>Anaeromyxobacter</taxon>
    </lineage>
</organism>
<accession>A0A7I9VRR6</accession>
<dbReference type="RefSeq" id="WP_371869349.1">
    <property type="nucleotide sequence ID" value="NZ_BJTG01000009.1"/>
</dbReference>
<feature type="region of interest" description="Disordered" evidence="1">
    <location>
        <begin position="159"/>
        <end position="184"/>
    </location>
</feature>
<feature type="domain" description="Peptidase S53 activation" evidence="3">
    <location>
        <begin position="19"/>
        <end position="107"/>
    </location>
</feature>
<protein>
    <recommendedName>
        <fullName evidence="3">Peptidase S53 activation domain-containing protein</fullName>
    </recommendedName>
</protein>
<feature type="region of interest" description="Disordered" evidence="1">
    <location>
        <begin position="102"/>
        <end position="121"/>
    </location>
</feature>
<dbReference type="SMART" id="SM00944">
    <property type="entry name" value="Pro-kuma_activ"/>
    <property type="match status" value="1"/>
</dbReference>
<name>A0A7I9VRR6_9BACT</name>
<dbReference type="AlphaFoldDB" id="A0A7I9VRR6"/>
<gene>
    <name evidence="4" type="ORF">AMYX_35210</name>
</gene>
<feature type="chain" id="PRO_5029659895" description="Peptidase S53 activation domain-containing protein" evidence="2">
    <location>
        <begin position="26"/>
        <end position="184"/>
    </location>
</feature>
<dbReference type="GO" id="GO:0008236">
    <property type="term" value="F:serine-type peptidase activity"/>
    <property type="evidence" value="ECO:0007669"/>
    <property type="project" value="InterPro"/>
</dbReference>
<proteinExistence type="predicted"/>
<dbReference type="Pfam" id="PF09286">
    <property type="entry name" value="Pro-kuma_activ"/>
    <property type="match status" value="1"/>
</dbReference>
<dbReference type="SUPFAM" id="SSF54897">
    <property type="entry name" value="Protease propeptides/inhibitors"/>
    <property type="match status" value="1"/>
</dbReference>
<evidence type="ECO:0000313" key="5">
    <source>
        <dbReference type="Proteomes" id="UP000503640"/>
    </source>
</evidence>
<dbReference type="Proteomes" id="UP000503640">
    <property type="component" value="Unassembled WGS sequence"/>
</dbReference>
<evidence type="ECO:0000256" key="1">
    <source>
        <dbReference type="SAM" id="MobiDB-lite"/>
    </source>
</evidence>
<keyword evidence="2" id="KW-0732">Signal</keyword>
<evidence type="ECO:0000313" key="4">
    <source>
        <dbReference type="EMBL" id="GEJ58780.1"/>
    </source>
</evidence>